<evidence type="ECO:0000313" key="4">
    <source>
        <dbReference type="Proteomes" id="UP001139409"/>
    </source>
</evidence>
<accession>A0A9X1KXG8</accession>
<dbReference type="Proteomes" id="UP001139409">
    <property type="component" value="Unassembled WGS sequence"/>
</dbReference>
<evidence type="ECO:0000313" key="3">
    <source>
        <dbReference type="EMBL" id="MCA6077294.1"/>
    </source>
</evidence>
<proteinExistence type="predicted"/>
<evidence type="ECO:0008006" key="5">
    <source>
        <dbReference type="Google" id="ProtNLM"/>
    </source>
</evidence>
<dbReference type="EMBL" id="JAIXNE010000002">
    <property type="protein sequence ID" value="MCA6074989.1"/>
    <property type="molecule type" value="Genomic_DNA"/>
</dbReference>
<dbReference type="EMBL" id="JAIXNE010000003">
    <property type="protein sequence ID" value="MCA6076166.1"/>
    <property type="molecule type" value="Genomic_DNA"/>
</dbReference>
<dbReference type="InterPro" id="IPR052523">
    <property type="entry name" value="Trichothecene_AcTrans"/>
</dbReference>
<dbReference type="PANTHER" id="PTHR42791">
    <property type="entry name" value="GNAT FAMILY ACETYLTRANSFERASE"/>
    <property type="match status" value="1"/>
</dbReference>
<dbReference type="RefSeq" id="WP_225698096.1">
    <property type="nucleotide sequence ID" value="NZ_JAIXNE010000002.1"/>
</dbReference>
<dbReference type="InterPro" id="IPR016181">
    <property type="entry name" value="Acyl_CoA_acyltransferase"/>
</dbReference>
<dbReference type="PANTHER" id="PTHR42791:SF1">
    <property type="entry name" value="N-ACETYLTRANSFERASE DOMAIN-CONTAINING PROTEIN"/>
    <property type="match status" value="1"/>
</dbReference>
<dbReference type="AlphaFoldDB" id="A0A9X1KXG8"/>
<gene>
    <name evidence="1" type="ORF">LDX50_08920</name>
    <name evidence="2" type="ORF">LDX50_14890</name>
    <name evidence="3" type="ORF">LDX50_20610</name>
</gene>
<keyword evidence="4" id="KW-1185">Reference proteome</keyword>
<dbReference type="Gene3D" id="3.40.630.30">
    <property type="match status" value="1"/>
</dbReference>
<evidence type="ECO:0000313" key="2">
    <source>
        <dbReference type="EMBL" id="MCA6076166.1"/>
    </source>
</evidence>
<comment type="caution">
    <text evidence="1">The sequence shown here is derived from an EMBL/GenBank/DDBJ whole genome shotgun (WGS) entry which is preliminary data.</text>
</comment>
<dbReference type="EMBL" id="JAIXNE010000004">
    <property type="protein sequence ID" value="MCA6077294.1"/>
    <property type="molecule type" value="Genomic_DNA"/>
</dbReference>
<protein>
    <recommendedName>
        <fullName evidence="5">N-acetyltransferase domain-containing protein</fullName>
    </recommendedName>
</protein>
<name>A0A9X1KXG8_9BACT</name>
<dbReference type="SUPFAM" id="SSF55729">
    <property type="entry name" value="Acyl-CoA N-acyltransferases (Nat)"/>
    <property type="match status" value="1"/>
</dbReference>
<organism evidence="1 4">
    <name type="scientific">Fulvivirga sedimenti</name>
    <dbReference type="NCBI Taxonomy" id="2879465"/>
    <lineage>
        <taxon>Bacteria</taxon>
        <taxon>Pseudomonadati</taxon>
        <taxon>Bacteroidota</taxon>
        <taxon>Cytophagia</taxon>
        <taxon>Cytophagales</taxon>
        <taxon>Fulvivirgaceae</taxon>
        <taxon>Fulvivirga</taxon>
    </lineage>
</organism>
<evidence type="ECO:0000313" key="1">
    <source>
        <dbReference type="EMBL" id="MCA6074989.1"/>
    </source>
</evidence>
<reference evidence="1" key="1">
    <citation type="submission" date="2021-09" db="EMBL/GenBank/DDBJ databases">
        <title>Fulvivirga sp. isolated from coastal sediment.</title>
        <authorList>
            <person name="Yu H."/>
        </authorList>
    </citation>
    <scope>NUCLEOTIDE SEQUENCE</scope>
    <source>
        <strain evidence="1">1062</strain>
    </source>
</reference>
<sequence>MRKATKSDQAKVVDIISKSFAENPGVNWMFKKGGNHARMMKSLASYVFMKGLVRNGVYISSNEKGVAVCYQFNETKFSLTEILHQLIFVFHSFDFRSIPKILKRESYRKKIRPASGEYLYFWFLGVLPGGKNAGFELKNAIFNEARRKNLPIYLETAVARNQQVYERLGFKTYHYWENTAENIKFWFMKWEPGASVNQG</sequence>